<proteinExistence type="predicted"/>
<organism evidence="1">
    <name type="scientific">bioreactor metagenome</name>
    <dbReference type="NCBI Taxonomy" id="1076179"/>
    <lineage>
        <taxon>unclassified sequences</taxon>
        <taxon>metagenomes</taxon>
        <taxon>ecological metagenomes</taxon>
    </lineage>
</organism>
<dbReference type="EMBL" id="VSSQ01061475">
    <property type="protein sequence ID" value="MPN14803.1"/>
    <property type="molecule type" value="Genomic_DNA"/>
</dbReference>
<name>A0A645FRL6_9ZZZZ</name>
<gene>
    <name evidence="1" type="ORF">SDC9_162132</name>
</gene>
<sequence>MTLSLVGIVRTSAARVPSVNEVAYGFASSCQLPTTVNPLDEFVVNFDTPVFVVEIESLVTTILLIRYTLFPTDCIVP</sequence>
<comment type="caution">
    <text evidence="1">The sequence shown here is derived from an EMBL/GenBank/DDBJ whole genome shotgun (WGS) entry which is preliminary data.</text>
</comment>
<accession>A0A645FRL6</accession>
<evidence type="ECO:0000313" key="1">
    <source>
        <dbReference type="EMBL" id="MPN14803.1"/>
    </source>
</evidence>
<protein>
    <submittedName>
        <fullName evidence="1">Uncharacterized protein</fullName>
    </submittedName>
</protein>
<reference evidence="1" key="1">
    <citation type="submission" date="2019-08" db="EMBL/GenBank/DDBJ databases">
        <authorList>
            <person name="Kucharzyk K."/>
            <person name="Murdoch R.W."/>
            <person name="Higgins S."/>
            <person name="Loffler F."/>
        </authorList>
    </citation>
    <scope>NUCLEOTIDE SEQUENCE</scope>
</reference>
<dbReference type="AlphaFoldDB" id="A0A645FRL6"/>